<name>A0A1M7ZY31_9FLAO</name>
<keyword evidence="3" id="KW-0998">Cell outer membrane</keyword>
<dbReference type="EMBL" id="FRYK01000004">
    <property type="protein sequence ID" value="SHO73768.1"/>
    <property type="molecule type" value="Genomic_DNA"/>
</dbReference>
<evidence type="ECO:0000256" key="2">
    <source>
        <dbReference type="ARBA" id="ARBA00023136"/>
    </source>
</evidence>
<keyword evidence="6" id="KW-0732">Signal</keyword>
<dbReference type="PANTHER" id="PTHR30329:SF21">
    <property type="entry name" value="LIPOPROTEIN YIAD-RELATED"/>
    <property type="match status" value="1"/>
</dbReference>
<protein>
    <submittedName>
        <fullName evidence="8">OmpA family protein</fullName>
    </submittedName>
</protein>
<dbReference type="Pfam" id="PF00691">
    <property type="entry name" value="OmpA"/>
    <property type="match status" value="1"/>
</dbReference>
<organism evidence="8 9">
    <name type="scientific">Flavobacterium cucumis</name>
    <dbReference type="NCBI Taxonomy" id="416016"/>
    <lineage>
        <taxon>Bacteria</taxon>
        <taxon>Pseudomonadati</taxon>
        <taxon>Bacteroidota</taxon>
        <taxon>Flavobacteriia</taxon>
        <taxon>Flavobacteriales</taxon>
        <taxon>Flavobacteriaceae</taxon>
        <taxon>Flavobacterium</taxon>
    </lineage>
</organism>
<evidence type="ECO:0000256" key="4">
    <source>
        <dbReference type="PROSITE-ProRule" id="PRU00473"/>
    </source>
</evidence>
<evidence type="ECO:0000313" key="8">
    <source>
        <dbReference type="EMBL" id="SHO73768.1"/>
    </source>
</evidence>
<feature type="chain" id="PRO_5012184427" evidence="6">
    <location>
        <begin position="21"/>
        <end position="432"/>
    </location>
</feature>
<evidence type="ECO:0000256" key="6">
    <source>
        <dbReference type="SAM" id="SignalP"/>
    </source>
</evidence>
<dbReference type="OrthoDB" id="9800869at2"/>
<dbReference type="SUPFAM" id="SSF103088">
    <property type="entry name" value="OmpA-like"/>
    <property type="match status" value="1"/>
</dbReference>
<evidence type="ECO:0000256" key="5">
    <source>
        <dbReference type="SAM" id="MobiDB-lite"/>
    </source>
</evidence>
<dbReference type="Proteomes" id="UP000184611">
    <property type="component" value="Unassembled WGS sequence"/>
</dbReference>
<dbReference type="InterPro" id="IPR036737">
    <property type="entry name" value="OmpA-like_sf"/>
</dbReference>
<evidence type="ECO:0000256" key="1">
    <source>
        <dbReference type="ARBA" id="ARBA00004442"/>
    </source>
</evidence>
<dbReference type="CDD" id="cd07185">
    <property type="entry name" value="OmpA_C-like"/>
    <property type="match status" value="1"/>
</dbReference>
<proteinExistence type="predicted"/>
<feature type="region of interest" description="Disordered" evidence="5">
    <location>
        <begin position="65"/>
        <end position="90"/>
    </location>
</feature>
<evidence type="ECO:0000256" key="3">
    <source>
        <dbReference type="ARBA" id="ARBA00023237"/>
    </source>
</evidence>
<dbReference type="InterPro" id="IPR050330">
    <property type="entry name" value="Bact_OuterMem_StrucFunc"/>
</dbReference>
<sequence length="432" mass="49098">MKKNVFTLILLGFSFFITNAQETVGGRVIKNAKDKTYNKGEQKSDETVDKALNKAEETLTNIFKKKDKKKKGNNDETSDSKTLSYDPPVTKTDKAGNTDYSAYKDFDFVPAEKIIFFEDFADQSIKRWGAYDVNELAVVANEGKNWLEVKSGSFYPLGLKNLPKNFTLEFDVYTPDRNTGSLGLRFLDKSQANSLQDPYLDNSSEITISPITQMPKTGLATFAIKKNNDQINPENEFQFYSWQPELNNYYAKISLKCENNKLSLWINKEKIIENAEFLVANRDHFLAFHIQNYFVTENRMYFTNFRLATGNANPKNDITANKKFVTQNIFFDVNSDVIRPNSYAILKQIAESIQSIDGNIKIVGHTDSDGKDTDNLVLSQKRAESVKRALVNEFGIDANKLSTEGKGESVPLNKNTNALEKAQNRRVEFIKL</sequence>
<comment type="subcellular location">
    <subcellularLocation>
        <location evidence="1">Cell outer membrane</location>
    </subcellularLocation>
</comment>
<dbReference type="InterPro" id="IPR006665">
    <property type="entry name" value="OmpA-like"/>
</dbReference>
<dbReference type="AlphaFoldDB" id="A0A1M7ZY31"/>
<keyword evidence="2 4" id="KW-0472">Membrane</keyword>
<accession>A0A1M7ZY31</accession>
<dbReference type="PROSITE" id="PS01068">
    <property type="entry name" value="OMPA_1"/>
    <property type="match status" value="1"/>
</dbReference>
<dbReference type="GO" id="GO:0009279">
    <property type="term" value="C:cell outer membrane"/>
    <property type="evidence" value="ECO:0007669"/>
    <property type="project" value="UniProtKB-SubCell"/>
</dbReference>
<dbReference type="PANTHER" id="PTHR30329">
    <property type="entry name" value="STATOR ELEMENT OF FLAGELLAR MOTOR COMPLEX"/>
    <property type="match status" value="1"/>
</dbReference>
<dbReference type="Gene3D" id="3.30.1330.60">
    <property type="entry name" value="OmpA-like domain"/>
    <property type="match status" value="1"/>
</dbReference>
<dbReference type="STRING" id="416016.SAMN05443547_2141"/>
<reference evidence="9" key="1">
    <citation type="submission" date="2016-12" db="EMBL/GenBank/DDBJ databases">
        <authorList>
            <person name="Varghese N."/>
            <person name="Submissions S."/>
        </authorList>
    </citation>
    <scope>NUCLEOTIDE SEQUENCE [LARGE SCALE GENOMIC DNA]</scope>
    <source>
        <strain evidence="9">DSM 18830</strain>
    </source>
</reference>
<dbReference type="InterPro" id="IPR006690">
    <property type="entry name" value="OMPA-like_CS"/>
</dbReference>
<dbReference type="PRINTS" id="PR01021">
    <property type="entry name" value="OMPADOMAIN"/>
</dbReference>
<keyword evidence="9" id="KW-1185">Reference proteome</keyword>
<feature type="domain" description="OmpA-like" evidence="7">
    <location>
        <begin position="318"/>
        <end position="432"/>
    </location>
</feature>
<dbReference type="InterPro" id="IPR006664">
    <property type="entry name" value="OMP_bac"/>
</dbReference>
<dbReference type="PROSITE" id="PS51123">
    <property type="entry name" value="OMPA_2"/>
    <property type="match status" value="1"/>
</dbReference>
<dbReference type="RefSeq" id="WP_159433509.1">
    <property type="nucleotide sequence ID" value="NZ_CBCSEA010000007.1"/>
</dbReference>
<evidence type="ECO:0000313" key="9">
    <source>
        <dbReference type="Proteomes" id="UP000184611"/>
    </source>
</evidence>
<evidence type="ECO:0000259" key="7">
    <source>
        <dbReference type="PROSITE" id="PS51123"/>
    </source>
</evidence>
<feature type="signal peptide" evidence="6">
    <location>
        <begin position="1"/>
        <end position="20"/>
    </location>
</feature>
<gene>
    <name evidence="8" type="ORF">SAMN05443547_2141</name>
</gene>